<accession>A0A839SQZ4</accession>
<name>A0A839SQZ4_9PROT</name>
<evidence type="ECO:0000256" key="1">
    <source>
        <dbReference type="SAM" id="Phobius"/>
    </source>
</evidence>
<feature type="transmembrane region" description="Helical" evidence="1">
    <location>
        <begin position="7"/>
        <end position="29"/>
    </location>
</feature>
<dbReference type="EMBL" id="JACHXA010000003">
    <property type="protein sequence ID" value="MBB3065221.1"/>
    <property type="molecule type" value="Genomic_DNA"/>
</dbReference>
<sequence length="40" mass="4510">MEKGNGIVYVIIGVVSALIMYTVAVPGGWDWIEDVLYFQY</sequence>
<evidence type="ECO:0000313" key="2">
    <source>
        <dbReference type="EMBL" id="MBB3065221.1"/>
    </source>
</evidence>
<keyword evidence="1" id="KW-1133">Transmembrane helix</keyword>
<reference evidence="2 3" key="1">
    <citation type="submission" date="2020-08" db="EMBL/GenBank/DDBJ databases">
        <title>Genomic Encyclopedia of Type Strains, Phase III (KMG-III): the genomes of soil and plant-associated and newly described type strains.</title>
        <authorList>
            <person name="Whitman W."/>
        </authorList>
    </citation>
    <scope>NUCLEOTIDE SEQUENCE [LARGE SCALE GENOMIC DNA]</scope>
    <source>
        <strain evidence="2 3">CECT 8803</strain>
    </source>
</reference>
<keyword evidence="1" id="KW-0812">Transmembrane</keyword>
<dbReference type="Proteomes" id="UP000581135">
    <property type="component" value="Unassembled WGS sequence"/>
</dbReference>
<protein>
    <submittedName>
        <fullName evidence="2">Uncharacterized protein</fullName>
    </submittedName>
</protein>
<comment type="caution">
    <text evidence="2">The sequence shown here is derived from an EMBL/GenBank/DDBJ whole genome shotgun (WGS) entry which is preliminary data.</text>
</comment>
<keyword evidence="1" id="KW-0472">Membrane</keyword>
<dbReference type="AlphaFoldDB" id="A0A839SQZ4"/>
<organism evidence="2 3">
    <name type="scientific">Limibacillus halophilus</name>
    <dbReference type="NCBI Taxonomy" id="1579333"/>
    <lineage>
        <taxon>Bacteria</taxon>
        <taxon>Pseudomonadati</taxon>
        <taxon>Pseudomonadota</taxon>
        <taxon>Alphaproteobacteria</taxon>
        <taxon>Rhodospirillales</taxon>
        <taxon>Rhodovibrionaceae</taxon>
        <taxon>Limibacillus</taxon>
    </lineage>
</organism>
<dbReference type="RefSeq" id="WP_281369925.1">
    <property type="nucleotide sequence ID" value="NZ_JACHXA010000003.1"/>
</dbReference>
<keyword evidence="3" id="KW-1185">Reference proteome</keyword>
<proteinExistence type="predicted"/>
<evidence type="ECO:0000313" key="3">
    <source>
        <dbReference type="Proteomes" id="UP000581135"/>
    </source>
</evidence>
<gene>
    <name evidence="2" type="ORF">FHR98_001500</name>
</gene>